<comment type="caution">
    <text evidence="1">The sequence shown here is derived from an EMBL/GenBank/DDBJ whole genome shotgun (WGS) entry which is preliminary data.</text>
</comment>
<protein>
    <submittedName>
        <fullName evidence="1">Uncharacterized protein</fullName>
    </submittedName>
</protein>
<dbReference type="RefSeq" id="WP_128117804.1">
    <property type="nucleotide sequence ID" value="NZ_CP065377.1"/>
</dbReference>
<sequence>MNKMREPRYSILSDINDGIDRAKQGKLALYWQRNIEHEYRCKKVTPAEQQAYTDLQDILAAVPQWSDEEELRSGMEGIGGRVWFCYFWEEHDSMVQLTEDCSGKFTVAYVLDSDVTPEVRKAAAQHAQQQLAECMQEWDVPLMKSAIPEKDKYEYLDEAASHLMQVLNDPESITG</sequence>
<dbReference type="AlphaFoldDB" id="A0A3E2UQS3"/>
<dbReference type="EMBL" id="QVEW01000005">
    <property type="protein sequence ID" value="RGB99051.1"/>
    <property type="molecule type" value="Genomic_DNA"/>
</dbReference>
<organism evidence="1 2">
    <name type="scientific">Faecalibacterium prausnitzii</name>
    <dbReference type="NCBI Taxonomy" id="853"/>
    <lineage>
        <taxon>Bacteria</taxon>
        <taxon>Bacillati</taxon>
        <taxon>Bacillota</taxon>
        <taxon>Clostridia</taxon>
        <taxon>Eubacteriales</taxon>
        <taxon>Oscillospiraceae</taxon>
        <taxon>Faecalibacterium</taxon>
    </lineage>
</organism>
<evidence type="ECO:0000313" key="2">
    <source>
        <dbReference type="Proteomes" id="UP000260783"/>
    </source>
</evidence>
<reference evidence="1 2" key="1">
    <citation type="submission" date="2018-08" db="EMBL/GenBank/DDBJ databases">
        <title>A genome reference for cultivated species of the human gut microbiota.</title>
        <authorList>
            <person name="Zou Y."/>
            <person name="Xue W."/>
            <person name="Luo G."/>
        </authorList>
    </citation>
    <scope>NUCLEOTIDE SEQUENCE [LARGE SCALE GENOMIC DNA]</scope>
    <source>
        <strain evidence="1 2">AF29-11BH</strain>
    </source>
</reference>
<evidence type="ECO:0000313" key="1">
    <source>
        <dbReference type="EMBL" id="RGB99051.1"/>
    </source>
</evidence>
<accession>A0A3E2UQS3</accession>
<dbReference type="Proteomes" id="UP000260783">
    <property type="component" value="Unassembled WGS sequence"/>
</dbReference>
<proteinExistence type="predicted"/>
<gene>
    <name evidence="1" type="ORF">DWZ04_06790</name>
</gene>
<name>A0A3E2UQS3_9FIRM</name>